<keyword evidence="2" id="KW-0812">Transmembrane</keyword>
<accession>A0ABN2L4N2</accession>
<evidence type="ECO:0000313" key="3">
    <source>
        <dbReference type="EMBL" id="GAA1772429.1"/>
    </source>
</evidence>
<feature type="region of interest" description="Disordered" evidence="1">
    <location>
        <begin position="1"/>
        <end position="30"/>
    </location>
</feature>
<evidence type="ECO:0000256" key="2">
    <source>
        <dbReference type="SAM" id="Phobius"/>
    </source>
</evidence>
<evidence type="ECO:0000256" key="1">
    <source>
        <dbReference type="SAM" id="MobiDB-lite"/>
    </source>
</evidence>
<feature type="compositionally biased region" description="Pro residues" evidence="1">
    <location>
        <begin position="1"/>
        <end position="28"/>
    </location>
</feature>
<evidence type="ECO:0008006" key="5">
    <source>
        <dbReference type="Google" id="ProtNLM"/>
    </source>
</evidence>
<sequence length="170" mass="18004">MTTEPSAPPGPAVPPPPRGPGVQPPFVAPPTDGVRKRRWIGIGLIAGVLALCCVGTVAGFTSLAVLGTRVIAQQEKTAVREYLTALQAEDYPEAYRLLCDRLRATQSLESFTAEQSAKPGIASFEVGAPAANSLEVPATVHYADGTDVSYNFQLEQNRKTAEFFVCGVTS</sequence>
<gene>
    <name evidence="3" type="ORF">GCM10009681_49840</name>
</gene>
<comment type="caution">
    <text evidence="3">The sequence shown here is derived from an EMBL/GenBank/DDBJ whole genome shotgun (WGS) entry which is preliminary data.</text>
</comment>
<organism evidence="3 4">
    <name type="scientific">Luedemannella helvata</name>
    <dbReference type="NCBI Taxonomy" id="349315"/>
    <lineage>
        <taxon>Bacteria</taxon>
        <taxon>Bacillati</taxon>
        <taxon>Actinomycetota</taxon>
        <taxon>Actinomycetes</taxon>
        <taxon>Micromonosporales</taxon>
        <taxon>Micromonosporaceae</taxon>
        <taxon>Luedemannella</taxon>
    </lineage>
</organism>
<keyword evidence="2" id="KW-1133">Transmembrane helix</keyword>
<name>A0ABN2L4N2_9ACTN</name>
<keyword evidence="2" id="KW-0472">Membrane</keyword>
<reference evidence="3 4" key="1">
    <citation type="journal article" date="2019" name="Int. J. Syst. Evol. Microbiol.">
        <title>The Global Catalogue of Microorganisms (GCM) 10K type strain sequencing project: providing services to taxonomists for standard genome sequencing and annotation.</title>
        <authorList>
            <consortium name="The Broad Institute Genomics Platform"/>
            <consortium name="The Broad Institute Genome Sequencing Center for Infectious Disease"/>
            <person name="Wu L."/>
            <person name="Ma J."/>
        </authorList>
    </citation>
    <scope>NUCLEOTIDE SEQUENCE [LARGE SCALE GENOMIC DNA]</scope>
    <source>
        <strain evidence="3 4">JCM 13249</strain>
    </source>
</reference>
<evidence type="ECO:0000313" key="4">
    <source>
        <dbReference type="Proteomes" id="UP001500655"/>
    </source>
</evidence>
<dbReference type="Proteomes" id="UP001500655">
    <property type="component" value="Unassembled WGS sequence"/>
</dbReference>
<protein>
    <recommendedName>
        <fullName evidence="5">DUF3887 domain-containing protein</fullName>
    </recommendedName>
</protein>
<dbReference type="EMBL" id="BAAALS010000032">
    <property type="protein sequence ID" value="GAA1772429.1"/>
    <property type="molecule type" value="Genomic_DNA"/>
</dbReference>
<dbReference type="RefSeq" id="WP_344086887.1">
    <property type="nucleotide sequence ID" value="NZ_BAAALS010000032.1"/>
</dbReference>
<keyword evidence="4" id="KW-1185">Reference proteome</keyword>
<feature type="transmembrane region" description="Helical" evidence="2">
    <location>
        <begin position="39"/>
        <end position="66"/>
    </location>
</feature>
<proteinExistence type="predicted"/>